<keyword evidence="8" id="KW-1185">Reference proteome</keyword>
<evidence type="ECO:0000256" key="6">
    <source>
        <dbReference type="SAM" id="SignalP"/>
    </source>
</evidence>
<proteinExistence type="inferred from homology"/>
<dbReference type="InterPro" id="IPR006059">
    <property type="entry name" value="SBP"/>
</dbReference>
<protein>
    <submittedName>
        <fullName evidence="7">Sugar ABC transporter substrate-binding protein</fullName>
    </submittedName>
</protein>
<comment type="subcellular location">
    <subcellularLocation>
        <location evidence="1">Cell envelope</location>
    </subcellularLocation>
</comment>
<sequence>MGMKKIFGLTLTVILSIGLLAGCGGNNNKTANSADPAPNNSASAVNTAGEDNNTSQEPVTLKWALWDWEATAYYQPLIDAYKEINPQVTIEYVDLGSTDYMTMLSTQLSGGADLDILTIKDIPGYANLVKQNHLEPLKGYMGEQSIDPAQYGGTVEQIEVDGEVYALPFRSDFWVVYYNKDLFDKAGVPYPDNDMTLTEYDELARKLTSGSGAEKVYGGHYHTWRSAVQLFGILDGQNTIIDGEYDFLKPTYELILKEQEDGIVMDYATLKTSSTHYSGVFYNNSVAMMNMGSWFIATQIEKVKSGESQATNWGIVKYPHPDGVEAGTTLGTITSLAVNQKSKSKDAALDFMKFVTGADGAAVIASTGTIPAIKTDEVVNSIASIDGFPSDENSKAALTTAKTYLEMPLHEKSADIEVVLNEVHDSIMTKNTTIDKGLEDMTTRVQQVLNN</sequence>
<accession>A0A919XSF1</accession>
<dbReference type="InterPro" id="IPR050490">
    <property type="entry name" value="Bact_solute-bd_prot1"/>
</dbReference>
<dbReference type="EMBL" id="BORR01000012">
    <property type="protein sequence ID" value="GIO38421.1"/>
    <property type="molecule type" value="Genomic_DNA"/>
</dbReference>
<comment type="caution">
    <text evidence="7">The sequence shown here is derived from an EMBL/GenBank/DDBJ whole genome shotgun (WGS) entry which is preliminary data.</text>
</comment>
<dbReference type="Pfam" id="PF01547">
    <property type="entry name" value="SBP_bac_1"/>
    <property type="match status" value="1"/>
</dbReference>
<evidence type="ECO:0000256" key="4">
    <source>
        <dbReference type="ARBA" id="ARBA00022729"/>
    </source>
</evidence>
<dbReference type="RefSeq" id="WP_212940533.1">
    <property type="nucleotide sequence ID" value="NZ_BORR01000012.1"/>
</dbReference>
<feature type="region of interest" description="Disordered" evidence="5">
    <location>
        <begin position="31"/>
        <end position="55"/>
    </location>
</feature>
<evidence type="ECO:0000256" key="3">
    <source>
        <dbReference type="ARBA" id="ARBA00022448"/>
    </source>
</evidence>
<dbReference type="AlphaFoldDB" id="A0A919XSF1"/>
<evidence type="ECO:0000313" key="7">
    <source>
        <dbReference type="EMBL" id="GIO38421.1"/>
    </source>
</evidence>
<comment type="similarity">
    <text evidence="2">Belongs to the bacterial solute-binding protein 1 family.</text>
</comment>
<evidence type="ECO:0000313" key="8">
    <source>
        <dbReference type="Proteomes" id="UP000681162"/>
    </source>
</evidence>
<evidence type="ECO:0000256" key="5">
    <source>
        <dbReference type="SAM" id="MobiDB-lite"/>
    </source>
</evidence>
<dbReference type="CDD" id="cd13585">
    <property type="entry name" value="PBP2_TMBP_like"/>
    <property type="match status" value="1"/>
</dbReference>
<dbReference type="PANTHER" id="PTHR43649">
    <property type="entry name" value="ARABINOSE-BINDING PROTEIN-RELATED"/>
    <property type="match status" value="1"/>
</dbReference>
<dbReference type="GO" id="GO:0030313">
    <property type="term" value="C:cell envelope"/>
    <property type="evidence" value="ECO:0007669"/>
    <property type="project" value="UniProtKB-SubCell"/>
</dbReference>
<keyword evidence="4 6" id="KW-0732">Signal</keyword>
<keyword evidence="3" id="KW-0813">Transport</keyword>
<dbReference type="SUPFAM" id="SSF53850">
    <property type="entry name" value="Periplasmic binding protein-like II"/>
    <property type="match status" value="1"/>
</dbReference>
<dbReference type="PROSITE" id="PS51257">
    <property type="entry name" value="PROKAR_LIPOPROTEIN"/>
    <property type="match status" value="1"/>
</dbReference>
<organism evidence="7 8">
    <name type="scientific">Paenibacillus antibioticophila</name>
    <dbReference type="NCBI Taxonomy" id="1274374"/>
    <lineage>
        <taxon>Bacteria</taxon>
        <taxon>Bacillati</taxon>
        <taxon>Bacillota</taxon>
        <taxon>Bacilli</taxon>
        <taxon>Bacillales</taxon>
        <taxon>Paenibacillaceae</taxon>
        <taxon>Paenibacillus</taxon>
    </lineage>
</organism>
<dbReference type="PANTHER" id="PTHR43649:SF31">
    <property type="entry name" value="SN-GLYCEROL-3-PHOSPHATE-BINDING PERIPLASMIC PROTEIN UGPB"/>
    <property type="match status" value="1"/>
</dbReference>
<feature type="compositionally biased region" description="Low complexity" evidence="5">
    <location>
        <begin position="31"/>
        <end position="48"/>
    </location>
</feature>
<evidence type="ECO:0000256" key="1">
    <source>
        <dbReference type="ARBA" id="ARBA00004196"/>
    </source>
</evidence>
<feature type="signal peptide" evidence="6">
    <location>
        <begin position="1"/>
        <end position="21"/>
    </location>
</feature>
<name>A0A919XSF1_9BACL</name>
<dbReference type="Gene3D" id="3.40.190.10">
    <property type="entry name" value="Periplasmic binding protein-like II"/>
    <property type="match status" value="1"/>
</dbReference>
<evidence type="ECO:0000256" key="2">
    <source>
        <dbReference type="ARBA" id="ARBA00008520"/>
    </source>
</evidence>
<dbReference type="Proteomes" id="UP000681162">
    <property type="component" value="Unassembled WGS sequence"/>
</dbReference>
<feature type="chain" id="PRO_5038976064" evidence="6">
    <location>
        <begin position="22"/>
        <end position="451"/>
    </location>
</feature>
<reference evidence="7 8" key="1">
    <citation type="submission" date="2021-03" db="EMBL/GenBank/DDBJ databases">
        <title>Antimicrobial resistance genes in bacteria isolated from Japanese honey, and their potential for conferring macrolide and lincosamide resistance in the American foulbrood pathogen Paenibacillus larvae.</title>
        <authorList>
            <person name="Okamoto M."/>
            <person name="Kumagai M."/>
            <person name="Kanamori H."/>
            <person name="Takamatsu D."/>
        </authorList>
    </citation>
    <scope>NUCLEOTIDE SEQUENCE [LARGE SCALE GENOMIC DNA]</scope>
    <source>
        <strain evidence="7 8">J41TS12</strain>
    </source>
</reference>
<gene>
    <name evidence="7" type="ORF">J41TS12_32820</name>
</gene>